<reference evidence="2 3" key="1">
    <citation type="submission" date="2009-03" db="EMBL/GenBank/DDBJ databases">
        <title>Comparison of the complete genome sequences of Rhodococcus erythropolis PR4 and Rhodococcus opacus B4.</title>
        <authorList>
            <person name="Takarada H."/>
            <person name="Sekine M."/>
            <person name="Hosoyama A."/>
            <person name="Yamada R."/>
            <person name="Fujisawa T."/>
            <person name="Omata S."/>
            <person name="Shimizu A."/>
            <person name="Tsukatani N."/>
            <person name="Tanikawa S."/>
            <person name="Fujita N."/>
            <person name="Harayama S."/>
        </authorList>
    </citation>
    <scope>NUCLEOTIDE SEQUENCE [LARGE SCALE GENOMIC DNA]</scope>
    <source>
        <strain evidence="2 3">B4</strain>
    </source>
</reference>
<feature type="transmembrane region" description="Helical" evidence="1">
    <location>
        <begin position="92"/>
        <end position="112"/>
    </location>
</feature>
<dbReference type="PATRIC" id="fig|632772.20.peg.5095"/>
<evidence type="ECO:0000256" key="1">
    <source>
        <dbReference type="SAM" id="Phobius"/>
    </source>
</evidence>
<dbReference type="EMBL" id="AP011115">
    <property type="protein sequence ID" value="BAH53122.1"/>
    <property type="molecule type" value="Genomic_DNA"/>
</dbReference>
<keyword evidence="1" id="KW-1133">Transmembrane helix</keyword>
<evidence type="ECO:0000313" key="2">
    <source>
        <dbReference type="EMBL" id="BAH53122.1"/>
    </source>
</evidence>
<dbReference type="InterPro" id="IPR009339">
    <property type="entry name" value="DUF998"/>
</dbReference>
<name>C1AT58_RHOOB</name>
<dbReference type="HOGENOM" id="CLU_1223958_0_0_11"/>
<dbReference type="STRING" id="632772.ROP_48750"/>
<accession>C1AT58</accession>
<proteinExistence type="predicted"/>
<feature type="transmembrane region" description="Helical" evidence="1">
    <location>
        <begin position="192"/>
        <end position="211"/>
    </location>
</feature>
<dbReference type="RefSeq" id="WP_015888634.1">
    <property type="nucleotide sequence ID" value="NC_012522.1"/>
</dbReference>
<keyword evidence="1" id="KW-0472">Membrane</keyword>
<keyword evidence="1" id="KW-0812">Transmembrane</keyword>
<dbReference type="Proteomes" id="UP000002212">
    <property type="component" value="Chromosome"/>
</dbReference>
<sequence>MVTTSVLVFHPGFQRWAARAGVAGPVLFTAGFLVQEAFRRDDYSRIADPISALEADPSGWVQQLNFLVFAVLLTIFAAGLHRGIAATRFGWAGPALLGTAAVGLILAAVFPLREDPAGEPYDPGLHVISGVTFFSSSALALVVLSRRFAADPRWRGLVSYVAVTGVIGLGCFVMLGRCAMPAGAPLHDVAGLLQRCTLLLVTFPALVTIALRLRRLACRPPALIRS</sequence>
<dbReference type="AlphaFoldDB" id="C1AT58"/>
<organism evidence="2 3">
    <name type="scientific">Rhodococcus opacus (strain B4)</name>
    <dbReference type="NCBI Taxonomy" id="632772"/>
    <lineage>
        <taxon>Bacteria</taxon>
        <taxon>Bacillati</taxon>
        <taxon>Actinomycetota</taxon>
        <taxon>Actinomycetes</taxon>
        <taxon>Mycobacteriales</taxon>
        <taxon>Nocardiaceae</taxon>
        <taxon>Rhodococcus</taxon>
    </lineage>
</organism>
<protein>
    <submittedName>
        <fullName evidence="2">Hypothetical membrane protein</fullName>
    </submittedName>
</protein>
<feature type="transmembrane region" description="Helical" evidence="1">
    <location>
        <begin position="60"/>
        <end position="80"/>
    </location>
</feature>
<feature type="transmembrane region" description="Helical" evidence="1">
    <location>
        <begin position="157"/>
        <end position="180"/>
    </location>
</feature>
<dbReference type="Pfam" id="PF06197">
    <property type="entry name" value="DUF998"/>
    <property type="match status" value="1"/>
</dbReference>
<feature type="transmembrane region" description="Helical" evidence="1">
    <location>
        <begin position="124"/>
        <end position="145"/>
    </location>
</feature>
<evidence type="ECO:0000313" key="3">
    <source>
        <dbReference type="Proteomes" id="UP000002212"/>
    </source>
</evidence>
<dbReference type="OrthoDB" id="8159487at2"/>
<dbReference type="KEGG" id="rop:ROP_48750"/>
<gene>
    <name evidence="2" type="ordered locus">ROP_48750</name>
</gene>